<sequence length="117" mass="13452">MSLDTLHDLIREAKVRGYSRNGNRIPTEMLDEDSQYVLTPILPESNPEDSWICILFSYRPERAGEKTQALRRIPHRLDVATRTYAKLHPITGQTKNQLLHSLIWEFTSSSNSSNSPE</sequence>
<reference evidence="1 2" key="1">
    <citation type="submission" date="2023-05" db="EMBL/GenBank/DDBJ databases">
        <title>Streptantibioticus silvisoli sp. nov., acidotolerant actinomycetes 1 from pine litter.</title>
        <authorList>
            <person name="Swiecimska M."/>
            <person name="Golinska P."/>
            <person name="Sangal V."/>
            <person name="Wachnowicz B."/>
            <person name="Goodfellow M."/>
        </authorList>
    </citation>
    <scope>NUCLEOTIDE SEQUENCE [LARGE SCALE GENOMIC DNA]</scope>
    <source>
        <strain evidence="1 2">DSM 42109</strain>
    </source>
</reference>
<evidence type="ECO:0000313" key="1">
    <source>
        <dbReference type="EMBL" id="MDJ1137623.1"/>
    </source>
</evidence>
<protein>
    <submittedName>
        <fullName evidence="1">Uncharacterized protein</fullName>
    </submittedName>
</protein>
<dbReference type="RefSeq" id="WP_283742551.1">
    <property type="nucleotide sequence ID" value="NZ_JANCPR020000062.1"/>
</dbReference>
<dbReference type="EMBL" id="JANCPR020000062">
    <property type="protein sequence ID" value="MDJ1137623.1"/>
    <property type="molecule type" value="Genomic_DNA"/>
</dbReference>
<organism evidence="1 2">
    <name type="scientific">Streptomyces iconiensis</name>
    <dbReference type="NCBI Taxonomy" id="1384038"/>
    <lineage>
        <taxon>Bacteria</taxon>
        <taxon>Bacillati</taxon>
        <taxon>Actinomycetota</taxon>
        <taxon>Actinomycetes</taxon>
        <taxon>Kitasatosporales</taxon>
        <taxon>Streptomycetaceae</taxon>
        <taxon>Streptomyces</taxon>
    </lineage>
</organism>
<accession>A0ABT7AAI7</accession>
<dbReference type="Proteomes" id="UP001214441">
    <property type="component" value="Unassembled WGS sequence"/>
</dbReference>
<gene>
    <name evidence="1" type="ORF">NMN56_037860</name>
</gene>
<evidence type="ECO:0000313" key="2">
    <source>
        <dbReference type="Proteomes" id="UP001214441"/>
    </source>
</evidence>
<comment type="caution">
    <text evidence="1">The sequence shown here is derived from an EMBL/GenBank/DDBJ whole genome shotgun (WGS) entry which is preliminary data.</text>
</comment>
<name>A0ABT7AAI7_9ACTN</name>
<proteinExistence type="predicted"/>
<keyword evidence="2" id="KW-1185">Reference proteome</keyword>